<accession>A0A5N8VF22</accession>
<evidence type="ECO:0000256" key="3">
    <source>
        <dbReference type="ARBA" id="ARBA00022989"/>
    </source>
</evidence>
<evidence type="ECO:0000256" key="6">
    <source>
        <dbReference type="SAM" id="Phobius"/>
    </source>
</evidence>
<protein>
    <submittedName>
        <fullName evidence="7">Prenyltransferase</fullName>
    </submittedName>
</protein>
<evidence type="ECO:0000256" key="4">
    <source>
        <dbReference type="ARBA" id="ARBA00023136"/>
    </source>
</evidence>
<dbReference type="InterPro" id="IPR000537">
    <property type="entry name" value="UbiA_prenyltransferase"/>
</dbReference>
<feature type="region of interest" description="Disordered" evidence="5">
    <location>
        <begin position="1"/>
        <end position="23"/>
    </location>
</feature>
<sequence length="316" mass="35085">MASPPRHPISTAAAPPSPGTGPAPSLLSAARTVVRIAVREPWLSWQFIKNDPWAGLYPGVVFALAIAVKYHQPPGRLAVTALVSTLYFWLYLYTFCLTNQLAGLREDRLNKPFRPLVKQSVTTRGALVRTTVAFAAFPLLGWALGVWQWALLWQAMTLLHNLGGSRHWIVKNAVIGFGVLPMLGAAWQLTAPLTADAWRWMLVLAVVVFLLIPAQDLRDLHGDAAAHRATFPLAFGEPLTRRCLAAGFALLPLVDHFLLIRATTPATWCAEAAIAALCWTIARRVLNHRTPAYDHRTYRYFEYWYAAILTTAFLTL</sequence>
<comment type="caution">
    <text evidence="7">The sequence shown here is derived from an EMBL/GenBank/DDBJ whole genome shotgun (WGS) entry which is preliminary data.</text>
</comment>
<name>A0A5N8VF22_9ACTN</name>
<feature type="transmembrane region" description="Helical" evidence="6">
    <location>
        <begin position="132"/>
        <end position="152"/>
    </location>
</feature>
<feature type="transmembrane region" description="Helical" evidence="6">
    <location>
        <begin position="77"/>
        <end position="95"/>
    </location>
</feature>
<dbReference type="InterPro" id="IPR050475">
    <property type="entry name" value="Prenyltransferase_related"/>
</dbReference>
<organism evidence="7 8">
    <name type="scientific">Streptomyces adustus</name>
    <dbReference type="NCBI Taxonomy" id="1609272"/>
    <lineage>
        <taxon>Bacteria</taxon>
        <taxon>Bacillati</taxon>
        <taxon>Actinomycetota</taxon>
        <taxon>Actinomycetes</taxon>
        <taxon>Kitasatosporales</taxon>
        <taxon>Streptomycetaceae</taxon>
        <taxon>Streptomyces</taxon>
    </lineage>
</organism>
<dbReference type="GO" id="GO:0016020">
    <property type="term" value="C:membrane"/>
    <property type="evidence" value="ECO:0007669"/>
    <property type="project" value="UniProtKB-SubCell"/>
</dbReference>
<dbReference type="InterPro" id="IPR044878">
    <property type="entry name" value="UbiA_sf"/>
</dbReference>
<dbReference type="Proteomes" id="UP000325849">
    <property type="component" value="Unassembled WGS sequence"/>
</dbReference>
<gene>
    <name evidence="7" type="ORF">FNH09_21890</name>
</gene>
<comment type="subcellular location">
    <subcellularLocation>
        <location evidence="1">Membrane</location>
        <topology evidence="1">Multi-pass membrane protein</topology>
    </subcellularLocation>
</comment>
<dbReference type="Gene3D" id="1.10.357.140">
    <property type="entry name" value="UbiA prenyltransferase"/>
    <property type="match status" value="1"/>
</dbReference>
<keyword evidence="4 6" id="KW-0472">Membrane</keyword>
<dbReference type="GO" id="GO:0016765">
    <property type="term" value="F:transferase activity, transferring alkyl or aryl (other than methyl) groups"/>
    <property type="evidence" value="ECO:0007669"/>
    <property type="project" value="InterPro"/>
</dbReference>
<dbReference type="CDD" id="cd13965">
    <property type="entry name" value="PT_UbiA_3"/>
    <property type="match status" value="1"/>
</dbReference>
<feature type="transmembrane region" description="Helical" evidence="6">
    <location>
        <begin position="197"/>
        <end position="214"/>
    </location>
</feature>
<dbReference type="EMBL" id="VJZD01000088">
    <property type="protein sequence ID" value="MPY33791.1"/>
    <property type="molecule type" value="Genomic_DNA"/>
</dbReference>
<evidence type="ECO:0000313" key="8">
    <source>
        <dbReference type="Proteomes" id="UP000325849"/>
    </source>
</evidence>
<dbReference type="OrthoDB" id="152343at2"/>
<reference evidence="7 8" key="1">
    <citation type="submission" date="2019-07" db="EMBL/GenBank/DDBJ databases">
        <title>New species of Amycolatopsis and Streptomyces.</title>
        <authorList>
            <person name="Duangmal K."/>
            <person name="Teo W.F.A."/>
            <person name="Lipun K."/>
        </authorList>
    </citation>
    <scope>NUCLEOTIDE SEQUENCE [LARGE SCALE GENOMIC DNA]</scope>
    <source>
        <strain evidence="7 8">NBRC 109810</strain>
    </source>
</reference>
<keyword evidence="3 6" id="KW-1133">Transmembrane helix</keyword>
<dbReference type="AlphaFoldDB" id="A0A5N8VF22"/>
<dbReference type="RefSeq" id="WP_152890564.1">
    <property type="nucleotide sequence ID" value="NZ_VJZD01000088.1"/>
</dbReference>
<dbReference type="PANTHER" id="PTHR42723">
    <property type="entry name" value="CHLOROPHYLL SYNTHASE"/>
    <property type="match status" value="1"/>
</dbReference>
<evidence type="ECO:0000313" key="7">
    <source>
        <dbReference type="EMBL" id="MPY33791.1"/>
    </source>
</evidence>
<evidence type="ECO:0000256" key="2">
    <source>
        <dbReference type="ARBA" id="ARBA00022692"/>
    </source>
</evidence>
<keyword evidence="7" id="KW-0808">Transferase</keyword>
<dbReference type="PANTHER" id="PTHR42723:SF1">
    <property type="entry name" value="CHLOROPHYLL SYNTHASE, CHLOROPLASTIC"/>
    <property type="match status" value="1"/>
</dbReference>
<keyword evidence="8" id="KW-1185">Reference proteome</keyword>
<dbReference type="Pfam" id="PF01040">
    <property type="entry name" value="UbiA"/>
    <property type="match status" value="1"/>
</dbReference>
<evidence type="ECO:0000256" key="5">
    <source>
        <dbReference type="SAM" id="MobiDB-lite"/>
    </source>
</evidence>
<proteinExistence type="predicted"/>
<evidence type="ECO:0000256" key="1">
    <source>
        <dbReference type="ARBA" id="ARBA00004141"/>
    </source>
</evidence>
<feature type="transmembrane region" description="Helical" evidence="6">
    <location>
        <begin position="173"/>
        <end position="191"/>
    </location>
</feature>
<keyword evidence="2 6" id="KW-0812">Transmembrane</keyword>